<dbReference type="EMBL" id="JAVRRA010025023">
    <property type="protein sequence ID" value="KAK5124083.1"/>
    <property type="molecule type" value="Genomic_DNA"/>
</dbReference>
<keyword evidence="2" id="KW-1185">Reference proteome</keyword>
<evidence type="ECO:0008006" key="3">
    <source>
        <dbReference type="Google" id="ProtNLM"/>
    </source>
</evidence>
<reference evidence="1 2" key="1">
    <citation type="submission" date="2023-08" db="EMBL/GenBank/DDBJ databases">
        <title>Black Yeasts Isolated from many extreme environments.</title>
        <authorList>
            <person name="Coleine C."/>
            <person name="Stajich J.E."/>
            <person name="Selbmann L."/>
        </authorList>
    </citation>
    <scope>NUCLEOTIDE SEQUENCE [LARGE SCALE GENOMIC DNA]</scope>
    <source>
        <strain evidence="1 2">CCFEE 536</strain>
    </source>
</reference>
<gene>
    <name evidence="1" type="ORF">LTR16_003652</name>
</gene>
<evidence type="ECO:0000313" key="1">
    <source>
        <dbReference type="EMBL" id="KAK5124083.1"/>
    </source>
</evidence>
<sequence>MASFSTSEITHICAVHKHLDFHLPFPCSTTLWEADSYEQWSTIAAEESAGHTFRVMYVYEAMDDPTVILAAATNACDAFVSALILAYRCSNNKHDPAFYISVGSNLNRVSPAVKPHNRTQLSYHLAMLCQSTPIRELLAVTGETWIVGGRLNTEDQYVQAKVDLRAWASKHNDFTSSMHADYDASIDRAINHSLKILKVALKRPEEPTGLLFEDWAVYLAVLVLWAHLYVNARNRVSETSAFDPQRRAYAGDEFVRTFLRTCGEASWHHISAQDVTALLQWTKGRIVGPSPQHVGGLSDGAMGVLGKLVLKGGEDGWF</sequence>
<name>A0ABR0KSE1_9PEZI</name>
<proteinExistence type="predicted"/>
<comment type="caution">
    <text evidence="1">The sequence shown here is derived from an EMBL/GenBank/DDBJ whole genome shotgun (WGS) entry which is preliminary data.</text>
</comment>
<accession>A0ABR0KSE1</accession>
<evidence type="ECO:0000313" key="2">
    <source>
        <dbReference type="Proteomes" id="UP001357485"/>
    </source>
</evidence>
<dbReference type="Proteomes" id="UP001357485">
    <property type="component" value="Unassembled WGS sequence"/>
</dbReference>
<organism evidence="1 2">
    <name type="scientific">Cryomyces antarcticus</name>
    <dbReference type="NCBI Taxonomy" id="329879"/>
    <lineage>
        <taxon>Eukaryota</taxon>
        <taxon>Fungi</taxon>
        <taxon>Dikarya</taxon>
        <taxon>Ascomycota</taxon>
        <taxon>Pezizomycotina</taxon>
        <taxon>Dothideomycetes</taxon>
        <taxon>Dothideomycetes incertae sedis</taxon>
        <taxon>Cryomyces</taxon>
    </lineage>
</organism>
<protein>
    <recommendedName>
        <fullName evidence="3">Transcription factor domain-containing protein</fullName>
    </recommendedName>
</protein>